<reference evidence="2" key="2">
    <citation type="submission" date="2020-11" db="EMBL/GenBank/DDBJ databases">
        <authorList>
            <person name="McCartney M.A."/>
            <person name="Auch B."/>
            <person name="Kono T."/>
            <person name="Mallez S."/>
            <person name="Becker A."/>
            <person name="Gohl D.M."/>
            <person name="Silverstein K.A.T."/>
            <person name="Koren S."/>
            <person name="Bechman K.B."/>
            <person name="Herman A."/>
            <person name="Abrahante J.E."/>
            <person name="Garbe J."/>
        </authorList>
    </citation>
    <scope>NUCLEOTIDE SEQUENCE</scope>
    <source>
        <strain evidence="2">Duluth1</strain>
        <tissue evidence="2">Whole animal</tissue>
    </source>
</reference>
<keyword evidence="3" id="KW-1185">Reference proteome</keyword>
<protein>
    <submittedName>
        <fullName evidence="2">Uncharacterized protein</fullName>
    </submittedName>
</protein>
<feature type="region of interest" description="Disordered" evidence="1">
    <location>
        <begin position="1"/>
        <end position="23"/>
    </location>
</feature>
<organism evidence="2 3">
    <name type="scientific">Dreissena polymorpha</name>
    <name type="common">Zebra mussel</name>
    <name type="synonym">Mytilus polymorpha</name>
    <dbReference type="NCBI Taxonomy" id="45954"/>
    <lineage>
        <taxon>Eukaryota</taxon>
        <taxon>Metazoa</taxon>
        <taxon>Spiralia</taxon>
        <taxon>Lophotrochozoa</taxon>
        <taxon>Mollusca</taxon>
        <taxon>Bivalvia</taxon>
        <taxon>Autobranchia</taxon>
        <taxon>Heteroconchia</taxon>
        <taxon>Euheterodonta</taxon>
        <taxon>Imparidentia</taxon>
        <taxon>Neoheterodontei</taxon>
        <taxon>Myida</taxon>
        <taxon>Dreissenoidea</taxon>
        <taxon>Dreissenidae</taxon>
        <taxon>Dreissena</taxon>
    </lineage>
</organism>
<feature type="compositionally biased region" description="Basic and acidic residues" evidence="1">
    <location>
        <begin position="12"/>
        <end position="23"/>
    </location>
</feature>
<proteinExistence type="predicted"/>
<evidence type="ECO:0000256" key="1">
    <source>
        <dbReference type="SAM" id="MobiDB-lite"/>
    </source>
</evidence>
<dbReference type="AlphaFoldDB" id="A0A9D4DSG2"/>
<comment type="caution">
    <text evidence="2">The sequence shown here is derived from an EMBL/GenBank/DDBJ whole genome shotgun (WGS) entry which is preliminary data.</text>
</comment>
<gene>
    <name evidence="2" type="ORF">DPMN_188882</name>
</gene>
<dbReference type="EMBL" id="JAIWYP010000010">
    <property type="protein sequence ID" value="KAH3754218.1"/>
    <property type="molecule type" value="Genomic_DNA"/>
</dbReference>
<accession>A0A9D4DSG2</accession>
<dbReference type="Proteomes" id="UP000828390">
    <property type="component" value="Unassembled WGS sequence"/>
</dbReference>
<evidence type="ECO:0000313" key="3">
    <source>
        <dbReference type="Proteomes" id="UP000828390"/>
    </source>
</evidence>
<sequence>MFNPANSQAELNSREGDNVDDCSGKEGKLMISVVVWMIWDAFVWEVLDGLVIGLR</sequence>
<reference evidence="2" key="1">
    <citation type="journal article" date="2019" name="bioRxiv">
        <title>The Genome of the Zebra Mussel, Dreissena polymorpha: A Resource for Invasive Species Research.</title>
        <authorList>
            <person name="McCartney M.A."/>
            <person name="Auch B."/>
            <person name="Kono T."/>
            <person name="Mallez S."/>
            <person name="Zhang Y."/>
            <person name="Obille A."/>
            <person name="Becker A."/>
            <person name="Abrahante J.E."/>
            <person name="Garbe J."/>
            <person name="Badalamenti J.P."/>
            <person name="Herman A."/>
            <person name="Mangelson H."/>
            <person name="Liachko I."/>
            <person name="Sullivan S."/>
            <person name="Sone E.D."/>
            <person name="Koren S."/>
            <person name="Silverstein K.A.T."/>
            <person name="Beckman K.B."/>
            <person name="Gohl D.M."/>
        </authorList>
    </citation>
    <scope>NUCLEOTIDE SEQUENCE</scope>
    <source>
        <strain evidence="2">Duluth1</strain>
        <tissue evidence="2">Whole animal</tissue>
    </source>
</reference>
<evidence type="ECO:0000313" key="2">
    <source>
        <dbReference type="EMBL" id="KAH3754218.1"/>
    </source>
</evidence>
<name>A0A9D4DSG2_DREPO</name>
<feature type="compositionally biased region" description="Polar residues" evidence="1">
    <location>
        <begin position="1"/>
        <end position="11"/>
    </location>
</feature>